<dbReference type="SMART" id="SM00347">
    <property type="entry name" value="HTH_MARR"/>
    <property type="match status" value="1"/>
</dbReference>
<feature type="compositionally biased region" description="Polar residues" evidence="1">
    <location>
        <begin position="289"/>
        <end position="300"/>
    </location>
</feature>
<evidence type="ECO:0000313" key="4">
    <source>
        <dbReference type="Proteomes" id="UP000309033"/>
    </source>
</evidence>
<dbReference type="Gene3D" id="1.10.10.10">
    <property type="entry name" value="Winged helix-like DNA-binding domain superfamily/Winged helix DNA-binding domain"/>
    <property type="match status" value="1"/>
</dbReference>
<evidence type="ECO:0000259" key="2">
    <source>
        <dbReference type="SMART" id="SM00347"/>
    </source>
</evidence>
<dbReference type="InterPro" id="IPR036388">
    <property type="entry name" value="WH-like_DNA-bd_sf"/>
</dbReference>
<dbReference type="SUPFAM" id="SSF46785">
    <property type="entry name" value="Winged helix' DNA-binding domain"/>
    <property type="match status" value="1"/>
</dbReference>
<proteinExistence type="predicted"/>
<dbReference type="PANTHER" id="PTHR30363:SF28">
    <property type="entry name" value="TRANSCRIPTIONAL REGULATORY PROTEIN-RELATED"/>
    <property type="match status" value="1"/>
</dbReference>
<dbReference type="AlphaFoldDB" id="A0A5R8Z4I6"/>
<dbReference type="GO" id="GO:0003700">
    <property type="term" value="F:DNA-binding transcription factor activity"/>
    <property type="evidence" value="ECO:0007669"/>
    <property type="project" value="InterPro"/>
</dbReference>
<dbReference type="InterPro" id="IPR011991">
    <property type="entry name" value="ArsR-like_HTH"/>
</dbReference>
<evidence type="ECO:0000313" key="3">
    <source>
        <dbReference type="EMBL" id="TLP59856.1"/>
    </source>
</evidence>
<evidence type="ECO:0000256" key="1">
    <source>
        <dbReference type="SAM" id="MobiDB-lite"/>
    </source>
</evidence>
<sequence>MPVDPVLGLSTGKELRHTDVVKNVQGRQSVERAVATRPFSASASPAREAAIGAGRGDISAERGTRARVARLILEHGPVTAAALGERLGLTPAAVRRHLDALLADGMIEPRTARPRGQRGRGRPAKMFAITDAGRSAFVHAYDDLAGSALRFLAERLGGDAVSEFARAQVSGLVGRLETLMREVPAEQRVRVLAEALSTEGYAASATATGKGGEQLCQHHCPVAHVAAAFPQLCEAETEAFARLLGTPVQRLATIANGDGVCTTHVSSPALAARHGRTDPPVAPAPAAHISSTTTSKESGR</sequence>
<comment type="caution">
    <text evidence="3">The sequence shown here is derived from an EMBL/GenBank/DDBJ whole genome shotgun (WGS) entry which is preliminary data.</text>
</comment>
<feature type="region of interest" description="Disordered" evidence="1">
    <location>
        <begin position="271"/>
        <end position="300"/>
    </location>
</feature>
<reference evidence="3" key="1">
    <citation type="submission" date="2019-05" db="EMBL/GenBank/DDBJ databases">
        <title>Isolation, diversity and antifungal activity of Actinobacteria from wheat.</title>
        <authorList>
            <person name="Yu B."/>
        </authorList>
    </citation>
    <scope>NUCLEOTIDE SEQUENCE [LARGE SCALE GENOMIC DNA]</scope>
    <source>
        <strain evidence="3">NEAU-HEGS1-5</strain>
    </source>
</reference>
<organism evidence="3 4">
    <name type="scientific">Microbispora triticiradicis</name>
    <dbReference type="NCBI Taxonomy" id="2200763"/>
    <lineage>
        <taxon>Bacteria</taxon>
        <taxon>Bacillati</taxon>
        <taxon>Actinomycetota</taxon>
        <taxon>Actinomycetes</taxon>
        <taxon>Streptosporangiales</taxon>
        <taxon>Streptosporangiaceae</taxon>
        <taxon>Microbispora</taxon>
    </lineage>
</organism>
<keyword evidence="4" id="KW-1185">Reference proteome</keyword>
<name>A0A5R8Z4I6_9ACTN</name>
<accession>A0A5R8Z4I6</accession>
<dbReference type="CDD" id="cd00090">
    <property type="entry name" value="HTH_ARSR"/>
    <property type="match status" value="1"/>
</dbReference>
<gene>
    <name evidence="3" type="ORF">FED44_16470</name>
</gene>
<dbReference type="EMBL" id="VANP01000005">
    <property type="protein sequence ID" value="TLP59856.1"/>
    <property type="molecule type" value="Genomic_DNA"/>
</dbReference>
<protein>
    <submittedName>
        <fullName evidence="3">Transcriptional regulator</fullName>
    </submittedName>
</protein>
<dbReference type="Proteomes" id="UP000309033">
    <property type="component" value="Unassembled WGS sequence"/>
</dbReference>
<dbReference type="InterPro" id="IPR000835">
    <property type="entry name" value="HTH_MarR-typ"/>
</dbReference>
<dbReference type="PANTHER" id="PTHR30363">
    <property type="entry name" value="HTH-TYPE TRANSCRIPTIONAL REGULATOR SRLR-RELATED"/>
    <property type="match status" value="1"/>
</dbReference>
<dbReference type="InterPro" id="IPR036390">
    <property type="entry name" value="WH_DNA-bd_sf"/>
</dbReference>
<dbReference type="Pfam" id="PF12802">
    <property type="entry name" value="MarR_2"/>
    <property type="match status" value="1"/>
</dbReference>
<dbReference type="InterPro" id="IPR050313">
    <property type="entry name" value="Carb_Metab_HTH_regulators"/>
</dbReference>
<feature type="domain" description="HTH marR-type" evidence="2">
    <location>
        <begin position="51"/>
        <end position="161"/>
    </location>
</feature>
<dbReference type="OrthoDB" id="3375207at2"/>